<protein>
    <submittedName>
        <fullName evidence="2">DegV family protein with EDD domain</fullName>
    </submittedName>
</protein>
<dbReference type="EMBL" id="QQAY01000004">
    <property type="protein sequence ID" value="RDI43064.1"/>
    <property type="molecule type" value="Genomic_DNA"/>
</dbReference>
<organism evidence="2 3">
    <name type="scientific">Falsibacillus pallidus</name>
    <dbReference type="NCBI Taxonomy" id="493781"/>
    <lineage>
        <taxon>Bacteria</taxon>
        <taxon>Bacillati</taxon>
        <taxon>Bacillota</taxon>
        <taxon>Bacilli</taxon>
        <taxon>Bacillales</taxon>
        <taxon>Bacillaceae</taxon>
        <taxon>Falsibacillus</taxon>
    </lineage>
</organism>
<evidence type="ECO:0000313" key="3">
    <source>
        <dbReference type="Proteomes" id="UP000255326"/>
    </source>
</evidence>
<dbReference type="InterPro" id="IPR003797">
    <property type="entry name" value="DegV"/>
</dbReference>
<dbReference type="AlphaFoldDB" id="A0A370GL17"/>
<dbReference type="Gene3D" id="3.40.50.10170">
    <property type="match status" value="1"/>
</dbReference>
<dbReference type="InterPro" id="IPR050270">
    <property type="entry name" value="DegV_domain_contain"/>
</dbReference>
<gene>
    <name evidence="2" type="ORF">DFR59_104115</name>
</gene>
<reference evidence="2 3" key="1">
    <citation type="submission" date="2018-07" db="EMBL/GenBank/DDBJ databases">
        <title>Genomic Encyclopedia of Type Strains, Phase IV (KMG-IV): sequencing the most valuable type-strain genomes for metagenomic binning, comparative biology and taxonomic classification.</title>
        <authorList>
            <person name="Goeker M."/>
        </authorList>
    </citation>
    <scope>NUCLEOTIDE SEQUENCE [LARGE SCALE GENOMIC DNA]</scope>
    <source>
        <strain evidence="2 3">DSM 25281</strain>
    </source>
</reference>
<dbReference type="PANTHER" id="PTHR33434:SF2">
    <property type="entry name" value="FATTY ACID-BINDING PROTEIN TM_1468"/>
    <property type="match status" value="1"/>
</dbReference>
<accession>A0A370GL17</accession>
<dbReference type="SUPFAM" id="SSF82549">
    <property type="entry name" value="DAK1/DegV-like"/>
    <property type="match status" value="1"/>
</dbReference>
<dbReference type="PROSITE" id="PS51482">
    <property type="entry name" value="DEGV"/>
    <property type="match status" value="1"/>
</dbReference>
<keyword evidence="1" id="KW-0446">Lipid-binding</keyword>
<dbReference type="NCBIfam" id="TIGR00762">
    <property type="entry name" value="DegV"/>
    <property type="match status" value="1"/>
</dbReference>
<dbReference type="OrthoDB" id="1638652at2"/>
<keyword evidence="3" id="KW-1185">Reference proteome</keyword>
<name>A0A370GL17_9BACI</name>
<proteinExistence type="predicted"/>
<dbReference type="InterPro" id="IPR043168">
    <property type="entry name" value="DegV_C"/>
</dbReference>
<dbReference type="PANTHER" id="PTHR33434">
    <property type="entry name" value="DEGV DOMAIN-CONTAINING PROTEIN DR_1986-RELATED"/>
    <property type="match status" value="1"/>
</dbReference>
<dbReference type="RefSeq" id="WP_114745378.1">
    <property type="nucleotide sequence ID" value="NZ_QQAY01000004.1"/>
</dbReference>
<comment type="caution">
    <text evidence="2">The sequence shown here is derived from an EMBL/GenBank/DDBJ whole genome shotgun (WGS) entry which is preliminary data.</text>
</comment>
<dbReference type="Proteomes" id="UP000255326">
    <property type="component" value="Unassembled WGS sequence"/>
</dbReference>
<evidence type="ECO:0000256" key="1">
    <source>
        <dbReference type="ARBA" id="ARBA00023121"/>
    </source>
</evidence>
<evidence type="ECO:0000313" key="2">
    <source>
        <dbReference type="EMBL" id="RDI43064.1"/>
    </source>
</evidence>
<dbReference type="Gene3D" id="3.30.1180.10">
    <property type="match status" value="1"/>
</dbReference>
<dbReference type="Pfam" id="PF02645">
    <property type="entry name" value="DegV"/>
    <property type="match status" value="1"/>
</dbReference>
<sequence length="280" mass="30909">MKIAWVTDSTVCLDEELSSHPDLYVLPMTILLDEEEYLDGVTLGPVELYEKLKGLKNAPKSSQPSVGSFVELYSKLKDEYDSIISIHVSSHLSGTYSTAVQAANMIDHPIKVIDSKILSYPLSYLIKLGMKVISDGGSSEEAVEVIGDLLKSNETYVLVGSIEQLHRSGRMNGLQFFIGSFMNIKPIISISDGQLLVKEKVRSGKKGLEKMADYIKDSSDKGAIKEIFILYGLHDEEALKWKNNIKVMFPVVKCSIHPLGAVIGLHAGEHTLGISWFCES</sequence>
<dbReference type="GO" id="GO:0008289">
    <property type="term" value="F:lipid binding"/>
    <property type="evidence" value="ECO:0007669"/>
    <property type="project" value="UniProtKB-KW"/>
</dbReference>